<dbReference type="EMBL" id="MT143520">
    <property type="protein sequence ID" value="QJA97734.1"/>
    <property type="molecule type" value="Genomic_DNA"/>
</dbReference>
<organism evidence="1">
    <name type="scientific">viral metagenome</name>
    <dbReference type="NCBI Taxonomy" id="1070528"/>
    <lineage>
        <taxon>unclassified sequences</taxon>
        <taxon>metagenomes</taxon>
        <taxon>organismal metagenomes</taxon>
    </lineage>
</organism>
<name>A0A6M3LVX1_9ZZZZ</name>
<proteinExistence type="predicted"/>
<accession>A0A6M3LVX1</accession>
<reference evidence="1" key="1">
    <citation type="submission" date="2020-03" db="EMBL/GenBank/DDBJ databases">
        <title>The deep terrestrial virosphere.</title>
        <authorList>
            <person name="Holmfeldt K."/>
            <person name="Nilsson E."/>
            <person name="Simone D."/>
            <person name="Lopez-Fernandez M."/>
            <person name="Wu X."/>
            <person name="de Brujin I."/>
            <person name="Lundin D."/>
            <person name="Andersson A."/>
            <person name="Bertilsson S."/>
            <person name="Dopson M."/>
        </authorList>
    </citation>
    <scope>NUCLEOTIDE SEQUENCE</scope>
    <source>
        <strain evidence="1">MM415B05987</strain>
    </source>
</reference>
<evidence type="ECO:0000313" key="1">
    <source>
        <dbReference type="EMBL" id="QJA97734.1"/>
    </source>
</evidence>
<protein>
    <submittedName>
        <fullName evidence="1">Uncharacterized protein</fullName>
    </submittedName>
</protein>
<sequence>MPVDKVKFTENDDILIAEKPLPLVDVDVKGATAERIVEVETGEEAIERYLTKMRKLRNYSSSNFAYHAFGNRRNNWTPEKARILIDHARENGMEVRAWANDESAINLIVIKDPDMSENSGWDLYQKMEGKFDSYGLASFYEFEQWGVEVYTGEDVEILPLPTPDGKKGIKVAGWGIKIGKGNEWVCLR</sequence>
<dbReference type="AlphaFoldDB" id="A0A6M3LVX1"/>
<gene>
    <name evidence="1" type="ORF">MM415B05987_0004</name>
</gene>